<feature type="transmembrane region" description="Helical" evidence="1">
    <location>
        <begin position="13"/>
        <end position="34"/>
    </location>
</feature>
<reference evidence="2 3" key="1">
    <citation type="journal article" date="2010" name="J. Bacteriol.">
        <title>The Citrobacter rodentium genome sequence reveals convergent evolution with human pathogenic Escherichia coli.</title>
        <authorList>
            <person name="Petty N.K."/>
            <person name="Bulgin R."/>
            <person name="Crepin V.F."/>
            <person name="Cerdeno-Tarraga A.M."/>
            <person name="Schroeder G.N."/>
            <person name="Quail M.A."/>
            <person name="Lennard N."/>
            <person name="Corton C."/>
            <person name="Barron A."/>
            <person name="Clark L."/>
            <person name="Toribio A.L."/>
            <person name="Parkhill J."/>
            <person name="Dougan G."/>
            <person name="Frankel G."/>
            <person name="Thomson N.R."/>
        </authorList>
    </citation>
    <scope>NUCLEOTIDE SEQUENCE [LARGE SCALE GENOMIC DNA]</scope>
    <source>
        <strain evidence="2 3">ICC168</strain>
    </source>
</reference>
<keyword evidence="1" id="KW-0812">Transmembrane</keyword>
<evidence type="ECO:0000313" key="2">
    <source>
        <dbReference type="EMBL" id="CBG91063.1"/>
    </source>
</evidence>
<sequence>MVLGQDNTLECSILFRSLCRYFMLKNALFFVYLWRKAEYYLFLID</sequence>
<dbReference type="AlphaFoldDB" id="D2TLI3"/>
<proteinExistence type="predicted"/>
<gene>
    <name evidence="2" type="ordered locus">ROD_43671</name>
</gene>
<keyword evidence="1" id="KW-1133">Transmembrane helix</keyword>
<dbReference type="STRING" id="637910.ROD_43671"/>
<dbReference type="EMBL" id="FN543502">
    <property type="protein sequence ID" value="CBG91063.1"/>
    <property type="molecule type" value="Genomic_DNA"/>
</dbReference>
<dbReference type="HOGENOM" id="CLU_209031_0_0_6"/>
<evidence type="ECO:0000313" key="3">
    <source>
        <dbReference type="Proteomes" id="UP000001889"/>
    </source>
</evidence>
<name>D2TLI3_CITRI</name>
<keyword evidence="1" id="KW-0472">Membrane</keyword>
<organism evidence="2 3">
    <name type="scientific">Citrobacter rodentium (strain ICC168)</name>
    <name type="common">Citrobacter freundii biotype 4280</name>
    <dbReference type="NCBI Taxonomy" id="637910"/>
    <lineage>
        <taxon>Bacteria</taxon>
        <taxon>Pseudomonadati</taxon>
        <taxon>Pseudomonadota</taxon>
        <taxon>Gammaproteobacteria</taxon>
        <taxon>Enterobacterales</taxon>
        <taxon>Enterobacteriaceae</taxon>
        <taxon>Citrobacter</taxon>
    </lineage>
</organism>
<dbReference type="KEGG" id="cro:ROD_43671"/>
<dbReference type="Proteomes" id="UP000001889">
    <property type="component" value="Chromosome"/>
</dbReference>
<evidence type="ECO:0000256" key="1">
    <source>
        <dbReference type="SAM" id="Phobius"/>
    </source>
</evidence>
<accession>D2TLI3</accession>
<keyword evidence="3" id="KW-1185">Reference proteome</keyword>
<protein>
    <submittedName>
        <fullName evidence="2">Membrane protein</fullName>
    </submittedName>
</protein>